<dbReference type="EC" id="1.11.1.-" evidence="7"/>
<organism evidence="9 10">
    <name type="scientific">Panaeolus cyanescens</name>
    <dbReference type="NCBI Taxonomy" id="181874"/>
    <lineage>
        <taxon>Eukaryota</taxon>
        <taxon>Fungi</taxon>
        <taxon>Dikarya</taxon>
        <taxon>Basidiomycota</taxon>
        <taxon>Agaricomycotina</taxon>
        <taxon>Agaricomycetes</taxon>
        <taxon>Agaricomycetidae</taxon>
        <taxon>Agaricales</taxon>
        <taxon>Agaricineae</taxon>
        <taxon>Galeropsidaceae</taxon>
        <taxon>Panaeolus</taxon>
    </lineage>
</organism>
<dbReference type="InterPro" id="IPR002016">
    <property type="entry name" value="Haem_peroxidase"/>
</dbReference>
<keyword evidence="10" id="KW-1185">Reference proteome</keyword>
<feature type="signal peptide" evidence="7">
    <location>
        <begin position="1"/>
        <end position="18"/>
    </location>
</feature>
<dbReference type="GO" id="GO:0046872">
    <property type="term" value="F:metal ion binding"/>
    <property type="evidence" value="ECO:0007669"/>
    <property type="project" value="UniProtKB-UniRule"/>
</dbReference>
<dbReference type="PANTHER" id="PTHR31356:SF53">
    <property type="entry name" value="HEME PEROXIDASE"/>
    <property type="match status" value="1"/>
</dbReference>
<dbReference type="PANTHER" id="PTHR31356">
    <property type="entry name" value="THYLAKOID LUMENAL 29 KDA PROTEIN, CHLOROPLASTIC-RELATED"/>
    <property type="match status" value="1"/>
</dbReference>
<evidence type="ECO:0000256" key="4">
    <source>
        <dbReference type="ARBA" id="ARBA00023002"/>
    </source>
</evidence>
<comment type="caution">
    <text evidence="9">The sequence shown here is derived from an EMBL/GenBank/DDBJ whole genome shotgun (WGS) entry which is preliminary data.</text>
</comment>
<evidence type="ECO:0000256" key="3">
    <source>
        <dbReference type="ARBA" id="ARBA00022723"/>
    </source>
</evidence>
<evidence type="ECO:0000259" key="8">
    <source>
        <dbReference type="PROSITE" id="PS50873"/>
    </source>
</evidence>
<feature type="domain" description="Plant heme peroxidase family profile" evidence="8">
    <location>
        <begin position="120"/>
        <end position="306"/>
    </location>
</feature>
<dbReference type="GO" id="GO:0034599">
    <property type="term" value="P:cellular response to oxidative stress"/>
    <property type="evidence" value="ECO:0007669"/>
    <property type="project" value="InterPro"/>
</dbReference>
<proteinExistence type="inferred from homology"/>
<accession>A0A409YFC1</accession>
<name>A0A409YFC1_9AGAR</name>
<protein>
    <recommendedName>
        <fullName evidence="7">Peroxidase</fullName>
        <ecNumber evidence="7">1.11.1.-</ecNumber>
    </recommendedName>
</protein>
<evidence type="ECO:0000256" key="7">
    <source>
        <dbReference type="RuleBase" id="RU363051"/>
    </source>
</evidence>
<dbReference type="EMBL" id="NHTK01001222">
    <property type="protein sequence ID" value="PPR01719.1"/>
    <property type="molecule type" value="Genomic_DNA"/>
</dbReference>
<dbReference type="AlphaFoldDB" id="A0A409YFC1"/>
<dbReference type="GO" id="GO:0000302">
    <property type="term" value="P:response to reactive oxygen species"/>
    <property type="evidence" value="ECO:0007669"/>
    <property type="project" value="TreeGrafter"/>
</dbReference>
<dbReference type="Pfam" id="PF00141">
    <property type="entry name" value="peroxidase"/>
    <property type="match status" value="1"/>
</dbReference>
<dbReference type="SUPFAM" id="SSF48113">
    <property type="entry name" value="Heme-dependent peroxidases"/>
    <property type="match status" value="1"/>
</dbReference>
<reference evidence="9 10" key="1">
    <citation type="journal article" date="2018" name="Evol. Lett.">
        <title>Horizontal gene cluster transfer increased hallucinogenic mushroom diversity.</title>
        <authorList>
            <person name="Reynolds H.T."/>
            <person name="Vijayakumar V."/>
            <person name="Gluck-Thaler E."/>
            <person name="Korotkin H.B."/>
            <person name="Matheny P.B."/>
            <person name="Slot J.C."/>
        </authorList>
    </citation>
    <scope>NUCLEOTIDE SEQUENCE [LARGE SCALE GENOMIC DNA]</scope>
    <source>
        <strain evidence="9 10">2629</strain>
    </source>
</reference>
<gene>
    <name evidence="9" type="ORF">CVT24_001595</name>
</gene>
<sequence>MIILIKLLALGQFSAVKAIYSWPSPRYDALEELLYEGVGGSSGGASFVNVVENCKNRTENPQKTTVAAEWLRFAYHDSATHNVFNKTGGLDASIIYELDRPENVGNGLMLTQRDYQSFKSDVIALGAVMAVAACGGPIIPFRAGRIDATGPGVFGVPEPHQSLEAHTESFRLQGFNRSEMISLVACGHTLGGVSSADFPDIVSPPNSTASLPNIRKFDSTTAYDTKVVHEYLDGSTQNPLIVARNATLRSDLLIFSSDNNATMQSLASPEAFRETCKNLLERMINSVPQQVTLGDVTTPLEGKLKRARLMLKNDQLYFRAEFRLQQKDGDPAQGQGVRLLWCDRYGSTAHCSDGKAKRATASARQPSSRSPVSTQLQLNFHEHEFLVPIDPSKSVAAFWFQLDDGTKFDNNGQGYLFQDAVIYADALSVASSSIVNNTIWWTYDVVAGVRTELAPSAVRLMAFDNTRLEGGPPFTANVEMSLNTSFAPRGGYTFYSGSFSTDLFQTTLDLQAVVGGNTYTEDYRTAFPAFNGVELPPGSVDVVDI</sequence>
<evidence type="ECO:0000313" key="10">
    <source>
        <dbReference type="Proteomes" id="UP000284842"/>
    </source>
</evidence>
<dbReference type="STRING" id="181874.A0A409YFC1"/>
<dbReference type="PRINTS" id="PR00458">
    <property type="entry name" value="PEROXIDASE"/>
</dbReference>
<evidence type="ECO:0000256" key="6">
    <source>
        <dbReference type="RuleBase" id="RU004241"/>
    </source>
</evidence>
<dbReference type="GO" id="GO:0042744">
    <property type="term" value="P:hydrogen peroxide catabolic process"/>
    <property type="evidence" value="ECO:0007669"/>
    <property type="project" value="TreeGrafter"/>
</dbReference>
<keyword evidence="4 7" id="KW-0560">Oxidoreductase</keyword>
<evidence type="ECO:0000256" key="2">
    <source>
        <dbReference type="ARBA" id="ARBA00022617"/>
    </source>
</evidence>
<keyword evidence="1 7" id="KW-0575">Peroxidase</keyword>
<dbReference type="InParanoid" id="A0A409YFC1"/>
<dbReference type="OrthoDB" id="5985073at2759"/>
<dbReference type="GO" id="GO:0004601">
    <property type="term" value="F:peroxidase activity"/>
    <property type="evidence" value="ECO:0007669"/>
    <property type="project" value="UniProtKB-KW"/>
</dbReference>
<dbReference type="PROSITE" id="PS50873">
    <property type="entry name" value="PEROXIDASE_4"/>
    <property type="match status" value="1"/>
</dbReference>
<evidence type="ECO:0000256" key="5">
    <source>
        <dbReference type="ARBA" id="ARBA00023004"/>
    </source>
</evidence>
<keyword evidence="2" id="KW-0349">Heme</keyword>
<dbReference type="InterPro" id="IPR010255">
    <property type="entry name" value="Haem_peroxidase_sf"/>
</dbReference>
<keyword evidence="3" id="KW-0479">Metal-binding</keyword>
<evidence type="ECO:0000256" key="1">
    <source>
        <dbReference type="ARBA" id="ARBA00022559"/>
    </source>
</evidence>
<keyword evidence="7" id="KW-0732">Signal</keyword>
<dbReference type="Gene3D" id="1.10.520.10">
    <property type="match status" value="1"/>
</dbReference>
<comment type="similarity">
    <text evidence="6">Belongs to the peroxidase family.</text>
</comment>
<keyword evidence="5" id="KW-0408">Iron</keyword>
<dbReference type="GO" id="GO:0020037">
    <property type="term" value="F:heme binding"/>
    <property type="evidence" value="ECO:0007669"/>
    <property type="project" value="UniProtKB-UniRule"/>
</dbReference>
<dbReference type="InterPro" id="IPR044831">
    <property type="entry name" value="Ccp1-like"/>
</dbReference>
<feature type="chain" id="PRO_5018809525" description="Peroxidase" evidence="7">
    <location>
        <begin position="19"/>
        <end position="545"/>
    </location>
</feature>
<dbReference type="Proteomes" id="UP000284842">
    <property type="component" value="Unassembled WGS sequence"/>
</dbReference>
<evidence type="ECO:0000313" key="9">
    <source>
        <dbReference type="EMBL" id="PPR01719.1"/>
    </source>
</evidence>